<sequence length="64" mass="7390">MSWPGEVDTHHQFICLFLATEAKECFAELVDWTNEIVCFGFGRPITLKHHRIDRKTETNGKNGN</sequence>
<organism evidence="1 2">
    <name type="scientific">Corchorus capsularis</name>
    <name type="common">Jute</name>
    <dbReference type="NCBI Taxonomy" id="210143"/>
    <lineage>
        <taxon>Eukaryota</taxon>
        <taxon>Viridiplantae</taxon>
        <taxon>Streptophyta</taxon>
        <taxon>Embryophyta</taxon>
        <taxon>Tracheophyta</taxon>
        <taxon>Spermatophyta</taxon>
        <taxon>Magnoliopsida</taxon>
        <taxon>eudicotyledons</taxon>
        <taxon>Gunneridae</taxon>
        <taxon>Pentapetalae</taxon>
        <taxon>rosids</taxon>
        <taxon>malvids</taxon>
        <taxon>Malvales</taxon>
        <taxon>Malvaceae</taxon>
        <taxon>Grewioideae</taxon>
        <taxon>Apeibeae</taxon>
        <taxon>Corchorus</taxon>
    </lineage>
</organism>
<dbReference type="Proteomes" id="UP000188268">
    <property type="component" value="Unassembled WGS sequence"/>
</dbReference>
<dbReference type="Gramene" id="OMP00232">
    <property type="protein sequence ID" value="OMP00232"/>
    <property type="gene ID" value="CCACVL1_03439"/>
</dbReference>
<keyword evidence="2" id="KW-1185">Reference proteome</keyword>
<accession>A0A1R3JZH3</accession>
<reference evidence="1 2" key="1">
    <citation type="submission" date="2013-09" db="EMBL/GenBank/DDBJ databases">
        <title>Corchorus capsularis genome sequencing.</title>
        <authorList>
            <person name="Alam M."/>
            <person name="Haque M.S."/>
            <person name="Islam M.S."/>
            <person name="Emdad E.M."/>
            <person name="Islam M.M."/>
            <person name="Ahmed B."/>
            <person name="Halim A."/>
            <person name="Hossen Q.M.M."/>
            <person name="Hossain M.Z."/>
            <person name="Ahmed R."/>
            <person name="Khan M.M."/>
            <person name="Islam R."/>
            <person name="Rashid M.M."/>
            <person name="Khan S.A."/>
            <person name="Rahman M.S."/>
            <person name="Alam M."/>
        </authorList>
    </citation>
    <scope>NUCLEOTIDE SEQUENCE [LARGE SCALE GENOMIC DNA]</scope>
    <source>
        <strain evidence="2">cv. CVL-1</strain>
        <tissue evidence="1">Whole seedling</tissue>
    </source>
</reference>
<evidence type="ECO:0000313" key="1">
    <source>
        <dbReference type="EMBL" id="OMP00232.1"/>
    </source>
</evidence>
<proteinExistence type="predicted"/>
<comment type="caution">
    <text evidence="1">The sequence shown here is derived from an EMBL/GenBank/DDBJ whole genome shotgun (WGS) entry which is preliminary data.</text>
</comment>
<evidence type="ECO:0000313" key="2">
    <source>
        <dbReference type="Proteomes" id="UP000188268"/>
    </source>
</evidence>
<name>A0A1R3JZH3_COCAP</name>
<gene>
    <name evidence="1" type="ORF">CCACVL1_03439</name>
</gene>
<dbReference type="AlphaFoldDB" id="A0A1R3JZH3"/>
<protein>
    <submittedName>
        <fullName evidence="1">Uncharacterized protein</fullName>
    </submittedName>
</protein>
<dbReference type="EMBL" id="AWWV01006690">
    <property type="protein sequence ID" value="OMP00232.1"/>
    <property type="molecule type" value="Genomic_DNA"/>
</dbReference>